<comment type="subcellular location">
    <subcellularLocation>
        <location evidence="1 7">Cell membrane</location>
        <topology evidence="1 7">Multi-pass membrane protein</topology>
    </subcellularLocation>
</comment>
<keyword evidence="9" id="KW-1185">Reference proteome</keyword>
<evidence type="ECO:0000256" key="3">
    <source>
        <dbReference type="ARBA" id="ARBA00022475"/>
    </source>
</evidence>
<feature type="transmembrane region" description="Helical" evidence="7">
    <location>
        <begin position="129"/>
        <end position="150"/>
    </location>
</feature>
<sequence>MTTGHQPEVKPSSGSTLPELAHRDSPSRRALWMSLAGAAGYRLVSGAALLFVVVTLAFFATALLPGDPVSAVLGRNASPARLAEIRAALGLDRPMLERYWTWLTDAMRGDFGNSLVSQESVVSILGPRIVNSLILAGCAAAILVPAALLLGTYAGARPGSRTDRVISSSTLAFLSMPEFTLGALLAYLIGVRSNGAIPAVSMFAAESGPLSKPEVLILPVATMVLVNLGYSMRIVRAGVAQTMQADYVRMARLNGVSERNILFGYSLRNALAPCIQSVSFVLVYLVGGVVLVETVFQYPGIGQLAVNSTLQRDFPVILGVTAVIAGIYIVVNTVNDALIVLSNPRKWAAR</sequence>
<dbReference type="InterPro" id="IPR000515">
    <property type="entry name" value="MetI-like"/>
</dbReference>
<dbReference type="Pfam" id="PF00528">
    <property type="entry name" value="BPD_transp_1"/>
    <property type="match status" value="1"/>
</dbReference>
<evidence type="ECO:0000313" key="9">
    <source>
        <dbReference type="Proteomes" id="UP000466931"/>
    </source>
</evidence>
<gene>
    <name evidence="8" type="ORF">MCNF_09650</name>
</gene>
<evidence type="ECO:0000256" key="1">
    <source>
        <dbReference type="ARBA" id="ARBA00004651"/>
    </source>
</evidence>
<evidence type="ECO:0000256" key="4">
    <source>
        <dbReference type="ARBA" id="ARBA00022692"/>
    </source>
</evidence>
<reference evidence="8" key="2">
    <citation type="submission" date="2020-02" db="EMBL/GenBank/DDBJ databases">
        <authorList>
            <person name="Matsumoto Y."/>
            <person name="Motooka D."/>
            <person name="Nakamura S."/>
        </authorList>
    </citation>
    <scope>NUCLEOTIDE SEQUENCE</scope>
    <source>
        <strain evidence="8">JCM 13671</strain>
    </source>
</reference>
<dbReference type="EMBL" id="AP022612">
    <property type="protein sequence ID" value="BBZ32360.1"/>
    <property type="molecule type" value="Genomic_DNA"/>
</dbReference>
<evidence type="ECO:0000256" key="7">
    <source>
        <dbReference type="RuleBase" id="RU363032"/>
    </source>
</evidence>
<feature type="transmembrane region" description="Helical" evidence="7">
    <location>
        <begin position="171"/>
        <end position="190"/>
    </location>
</feature>
<evidence type="ECO:0000256" key="2">
    <source>
        <dbReference type="ARBA" id="ARBA00022448"/>
    </source>
</evidence>
<reference evidence="8" key="1">
    <citation type="journal article" date="2019" name="Emerg. Microbes Infect.">
        <title>Comprehensive subspecies identification of 175 nontuberculous mycobacteria species based on 7547 genomic profiles.</title>
        <authorList>
            <person name="Matsumoto Y."/>
            <person name="Kinjo T."/>
            <person name="Motooka D."/>
            <person name="Nabeya D."/>
            <person name="Jung N."/>
            <person name="Uechi K."/>
            <person name="Horii T."/>
            <person name="Iida T."/>
            <person name="Fujita J."/>
            <person name="Nakamura S."/>
        </authorList>
    </citation>
    <scope>NUCLEOTIDE SEQUENCE [LARGE SCALE GENOMIC DNA]</scope>
    <source>
        <strain evidence="8">JCM 13671</strain>
    </source>
</reference>
<keyword evidence="2 7" id="KW-0813">Transport</keyword>
<name>A0A7I7XSY5_9MYCO</name>
<evidence type="ECO:0000256" key="6">
    <source>
        <dbReference type="ARBA" id="ARBA00023136"/>
    </source>
</evidence>
<dbReference type="RefSeq" id="WP_085156581.1">
    <property type="nucleotide sequence ID" value="NZ_AP022612.1"/>
</dbReference>
<dbReference type="SUPFAM" id="SSF161098">
    <property type="entry name" value="MetI-like"/>
    <property type="match status" value="1"/>
</dbReference>
<dbReference type="PANTHER" id="PTHR43163">
    <property type="entry name" value="DIPEPTIDE TRANSPORT SYSTEM PERMEASE PROTEIN DPPB-RELATED"/>
    <property type="match status" value="1"/>
</dbReference>
<feature type="transmembrane region" description="Helical" evidence="7">
    <location>
        <begin position="210"/>
        <end position="230"/>
    </location>
</feature>
<feature type="transmembrane region" description="Helical" evidence="7">
    <location>
        <begin position="43"/>
        <end position="64"/>
    </location>
</feature>
<keyword evidence="6 7" id="KW-0472">Membrane</keyword>
<keyword evidence="3" id="KW-1003">Cell membrane</keyword>
<dbReference type="GO" id="GO:0005886">
    <property type="term" value="C:plasma membrane"/>
    <property type="evidence" value="ECO:0007669"/>
    <property type="project" value="UniProtKB-SubCell"/>
</dbReference>
<dbReference type="InterPro" id="IPR035906">
    <property type="entry name" value="MetI-like_sf"/>
</dbReference>
<accession>A0A7I7XSY5</accession>
<proteinExistence type="inferred from homology"/>
<evidence type="ECO:0000313" key="8">
    <source>
        <dbReference type="EMBL" id="BBZ32360.1"/>
    </source>
</evidence>
<feature type="transmembrane region" description="Helical" evidence="7">
    <location>
        <begin position="270"/>
        <end position="296"/>
    </location>
</feature>
<dbReference type="InterPro" id="IPR045621">
    <property type="entry name" value="BPD_transp_1_N"/>
</dbReference>
<dbReference type="Proteomes" id="UP000466931">
    <property type="component" value="Chromosome"/>
</dbReference>
<feature type="transmembrane region" description="Helical" evidence="7">
    <location>
        <begin position="316"/>
        <end position="341"/>
    </location>
</feature>
<organism evidence="8 9">
    <name type="scientific">Mycolicibacterium confluentis</name>
    <dbReference type="NCBI Taxonomy" id="28047"/>
    <lineage>
        <taxon>Bacteria</taxon>
        <taxon>Bacillati</taxon>
        <taxon>Actinomycetota</taxon>
        <taxon>Actinomycetes</taxon>
        <taxon>Mycobacteriales</taxon>
        <taxon>Mycobacteriaceae</taxon>
        <taxon>Mycolicibacterium</taxon>
    </lineage>
</organism>
<dbReference type="Pfam" id="PF19300">
    <property type="entry name" value="BPD_transp_1_N"/>
    <property type="match status" value="1"/>
</dbReference>
<dbReference type="Gene3D" id="1.10.3720.10">
    <property type="entry name" value="MetI-like"/>
    <property type="match status" value="1"/>
</dbReference>
<dbReference type="OrthoDB" id="9778910at2"/>
<protein>
    <submittedName>
        <fullName evidence="8">Metal transporter</fullName>
    </submittedName>
</protein>
<keyword evidence="4 7" id="KW-0812">Transmembrane</keyword>
<comment type="similarity">
    <text evidence="7">Belongs to the binding-protein-dependent transport system permease family.</text>
</comment>
<dbReference type="PROSITE" id="PS50928">
    <property type="entry name" value="ABC_TM1"/>
    <property type="match status" value="1"/>
</dbReference>
<dbReference type="CDD" id="cd06261">
    <property type="entry name" value="TM_PBP2"/>
    <property type="match status" value="1"/>
</dbReference>
<dbReference type="GO" id="GO:0055085">
    <property type="term" value="P:transmembrane transport"/>
    <property type="evidence" value="ECO:0007669"/>
    <property type="project" value="InterPro"/>
</dbReference>
<keyword evidence="5 7" id="KW-1133">Transmembrane helix</keyword>
<evidence type="ECO:0000256" key="5">
    <source>
        <dbReference type="ARBA" id="ARBA00022989"/>
    </source>
</evidence>
<dbReference type="PANTHER" id="PTHR43163:SF3">
    <property type="entry name" value="PEPTIDE ABC TRANSPORTER PERMEASE PROTEIN"/>
    <property type="match status" value="1"/>
</dbReference>
<dbReference type="AlphaFoldDB" id="A0A7I7XSY5"/>